<dbReference type="AlphaFoldDB" id="A0ABD2XM51"/>
<feature type="compositionally biased region" description="Basic and acidic residues" evidence="1">
    <location>
        <begin position="58"/>
        <end position="84"/>
    </location>
</feature>
<comment type="caution">
    <text evidence="2">The sequence shown here is derived from an EMBL/GenBank/DDBJ whole genome shotgun (WGS) entry which is preliminary data.</text>
</comment>
<feature type="region of interest" description="Disordered" evidence="1">
    <location>
        <begin position="49"/>
        <end position="167"/>
    </location>
</feature>
<feature type="compositionally biased region" description="Basic and acidic residues" evidence="1">
    <location>
        <begin position="644"/>
        <end position="708"/>
    </location>
</feature>
<feature type="compositionally biased region" description="Acidic residues" evidence="1">
    <location>
        <begin position="573"/>
        <end position="582"/>
    </location>
</feature>
<feature type="region of interest" description="Disordered" evidence="1">
    <location>
        <begin position="485"/>
        <end position="613"/>
    </location>
</feature>
<sequence>MRLLVSPRDRPGGVLVVVLGLLISHLIVVECKGVGKFYSRPMRFRLQWEDQETSATNSEKEEKHPEEDYEQGDGHEHKEKHYHDDSEEDHESYDSHHSHSKGHKGHHDKSDHGHHYQKEDTDGKGEHEAHGYELKYHQGEKGAKSEHFEEEGHHQKGHNTKGEHNIHKKDEYDKKHDFYDEFFDDGDEEHHRSHHHDHKDHAGAHHENGHDKDAKSECVGKTSAAGSLEIVTSRPYDDSLQDYNSDQNFINMNNPLSMLVYESKKINPKSTWATNVPSNAQITDRIATISPVEVVTPFRSRRGKNFKESKNVQLIFPVTQKTTTATTTTTTTTQRYEKDQEVTLPSEPLLFGFKGDGSDGKNISEMIDSQTGAAKATSTKWSDEKLPSIVQKYDRVPRPFSLTANSLNDKKRVPKKDFDKQTTTTYSYSASAPLLVPLKSLNDLENDTGQFKKSQGRLMKQSSSLIAQAINNLDNSQGSYYPGSTREIPKTTTSLPTTTQSVKISSTTITSEKTDDDLVSTTEAISEFEEVTESNEEPYSKYDDDEDYNASNGSSSNESYNNEISNHKKSAEENEDPLDNESTEIVNVTFESIERPENETQKLKTENSTDTDYDQLLGQNIQVVEKVEQSVNGSVKSNDSIAQADHKLEVKDQKESHEAREGAFDEHHDENGVEEDEKSHKDYDEHERHRDTEKGHLDKASHDRETSSTKRRNSSRRRTTTARTTRRAPITPSIVAPKAAASTRVARAAASIARDTAKRRIGRRVIVASGQRATATTAPSRGIIASTRSTARRPERSRPRNGTLKKRNDLPWCSGNDRLQLR</sequence>
<evidence type="ECO:0000313" key="2">
    <source>
        <dbReference type="EMBL" id="KAL3406175.1"/>
    </source>
</evidence>
<dbReference type="Pfam" id="PF16009">
    <property type="entry name" value="DUF4779"/>
    <property type="match status" value="1"/>
</dbReference>
<feature type="compositionally biased region" description="Basic residues" evidence="1">
    <location>
        <begin position="709"/>
        <end position="726"/>
    </location>
</feature>
<gene>
    <name evidence="2" type="ORF">TKK_001551</name>
</gene>
<feature type="compositionally biased region" description="Polar residues" evidence="1">
    <location>
        <begin position="631"/>
        <end position="641"/>
    </location>
</feature>
<dbReference type="EMBL" id="JBJJXI010000019">
    <property type="protein sequence ID" value="KAL3406175.1"/>
    <property type="molecule type" value="Genomic_DNA"/>
</dbReference>
<feature type="compositionally biased region" description="Basic and acidic residues" evidence="1">
    <location>
        <begin position="592"/>
        <end position="607"/>
    </location>
</feature>
<dbReference type="InterPro" id="IPR031959">
    <property type="entry name" value="DUF4779"/>
</dbReference>
<accession>A0ABD2XM51</accession>
<organism evidence="2 3">
    <name type="scientific">Trichogramma kaykai</name>
    <dbReference type="NCBI Taxonomy" id="54128"/>
    <lineage>
        <taxon>Eukaryota</taxon>
        <taxon>Metazoa</taxon>
        <taxon>Ecdysozoa</taxon>
        <taxon>Arthropoda</taxon>
        <taxon>Hexapoda</taxon>
        <taxon>Insecta</taxon>
        <taxon>Pterygota</taxon>
        <taxon>Neoptera</taxon>
        <taxon>Endopterygota</taxon>
        <taxon>Hymenoptera</taxon>
        <taxon>Apocrita</taxon>
        <taxon>Proctotrupomorpha</taxon>
        <taxon>Chalcidoidea</taxon>
        <taxon>Trichogrammatidae</taxon>
        <taxon>Trichogramma</taxon>
    </lineage>
</organism>
<feature type="compositionally biased region" description="Low complexity" evidence="1">
    <location>
        <begin position="549"/>
        <end position="564"/>
    </location>
</feature>
<feature type="region of interest" description="Disordered" evidence="1">
    <location>
        <begin position="187"/>
        <end position="220"/>
    </location>
</feature>
<feature type="region of interest" description="Disordered" evidence="1">
    <location>
        <begin position="770"/>
        <end position="822"/>
    </location>
</feature>
<feature type="region of interest" description="Disordered" evidence="1">
    <location>
        <begin position="631"/>
        <end position="733"/>
    </location>
</feature>
<feature type="compositionally biased region" description="Low complexity" evidence="1">
    <location>
        <begin position="491"/>
        <end position="511"/>
    </location>
</feature>
<feature type="compositionally biased region" description="Basic residues" evidence="1">
    <location>
        <begin position="98"/>
        <end position="107"/>
    </location>
</feature>
<feature type="compositionally biased region" description="Acidic residues" evidence="1">
    <location>
        <begin position="526"/>
        <end position="536"/>
    </location>
</feature>
<feature type="compositionally biased region" description="Basic and acidic residues" evidence="1">
    <location>
        <begin position="108"/>
        <end position="167"/>
    </location>
</feature>
<feature type="compositionally biased region" description="Basic and acidic residues" evidence="1">
    <location>
        <begin position="199"/>
        <end position="218"/>
    </location>
</feature>
<keyword evidence="3" id="KW-1185">Reference proteome</keyword>
<dbReference type="Proteomes" id="UP001627154">
    <property type="component" value="Unassembled WGS sequence"/>
</dbReference>
<evidence type="ECO:0000313" key="3">
    <source>
        <dbReference type="Proteomes" id="UP001627154"/>
    </source>
</evidence>
<name>A0ABD2XM51_9HYME</name>
<protein>
    <submittedName>
        <fullName evidence="2">Uncharacterized protein</fullName>
    </submittedName>
</protein>
<proteinExistence type="predicted"/>
<evidence type="ECO:0000256" key="1">
    <source>
        <dbReference type="SAM" id="MobiDB-lite"/>
    </source>
</evidence>
<reference evidence="2 3" key="1">
    <citation type="journal article" date="2024" name="bioRxiv">
        <title>A reference genome for Trichogramma kaykai: A tiny desert-dwelling parasitoid wasp with competing sex-ratio distorters.</title>
        <authorList>
            <person name="Culotta J."/>
            <person name="Lindsey A.R."/>
        </authorList>
    </citation>
    <scope>NUCLEOTIDE SEQUENCE [LARGE SCALE GENOMIC DNA]</scope>
    <source>
        <strain evidence="2 3">KSX58</strain>
    </source>
</reference>